<gene>
    <name evidence="7" type="ORF">DICVIV_11654</name>
</gene>
<evidence type="ECO:0000256" key="4">
    <source>
        <dbReference type="ARBA" id="ARBA00022989"/>
    </source>
</evidence>
<protein>
    <submittedName>
        <fullName evidence="7">Putative permease</fullName>
    </submittedName>
</protein>
<feature type="transmembrane region" description="Helical" evidence="6">
    <location>
        <begin position="408"/>
        <end position="426"/>
    </location>
</feature>
<feature type="transmembrane region" description="Helical" evidence="6">
    <location>
        <begin position="241"/>
        <end position="260"/>
    </location>
</feature>
<keyword evidence="4 6" id="KW-1133">Transmembrane helix</keyword>
<feature type="transmembrane region" description="Helical" evidence="6">
    <location>
        <begin position="438"/>
        <end position="456"/>
    </location>
</feature>
<dbReference type="EMBL" id="KN716675">
    <property type="protein sequence ID" value="KJH42358.1"/>
    <property type="molecule type" value="Genomic_DNA"/>
</dbReference>
<dbReference type="GO" id="GO:0022857">
    <property type="term" value="F:transmembrane transporter activity"/>
    <property type="evidence" value="ECO:0007669"/>
    <property type="project" value="InterPro"/>
</dbReference>
<name>A0A0D8XCN0_DICVI</name>
<dbReference type="AlphaFoldDB" id="A0A0D8XCN0"/>
<reference evidence="8" key="2">
    <citation type="journal article" date="2016" name="Sci. Rep.">
        <title>Dictyocaulus viviparus genome, variome and transcriptome elucidate lungworm biology and support future intervention.</title>
        <authorList>
            <person name="McNulty S.N."/>
            <person name="Strube C."/>
            <person name="Rosa B.A."/>
            <person name="Martin J.C."/>
            <person name="Tyagi R."/>
            <person name="Choi Y.J."/>
            <person name="Wang Q."/>
            <person name="Hallsworth Pepin K."/>
            <person name="Zhang X."/>
            <person name="Ozersky P."/>
            <person name="Wilson R.K."/>
            <person name="Sternberg P.W."/>
            <person name="Gasser R.B."/>
            <person name="Mitreva M."/>
        </authorList>
    </citation>
    <scope>NUCLEOTIDE SEQUENCE [LARGE SCALE GENOMIC DNA]</scope>
    <source>
        <strain evidence="8">HannoverDv2000</strain>
    </source>
</reference>
<dbReference type="PANTHER" id="PTHR11119">
    <property type="entry name" value="XANTHINE-URACIL / VITAMIN C PERMEASE FAMILY MEMBER"/>
    <property type="match status" value="1"/>
</dbReference>
<dbReference type="InterPro" id="IPR006043">
    <property type="entry name" value="NCS2"/>
</dbReference>
<dbReference type="GO" id="GO:0016020">
    <property type="term" value="C:membrane"/>
    <property type="evidence" value="ECO:0007669"/>
    <property type="project" value="UniProtKB-SubCell"/>
</dbReference>
<evidence type="ECO:0000256" key="1">
    <source>
        <dbReference type="ARBA" id="ARBA00004141"/>
    </source>
</evidence>
<evidence type="ECO:0000256" key="2">
    <source>
        <dbReference type="ARBA" id="ARBA00008821"/>
    </source>
</evidence>
<dbReference type="Pfam" id="PF00860">
    <property type="entry name" value="Xan_ur_permease"/>
    <property type="match status" value="1"/>
</dbReference>
<evidence type="ECO:0000256" key="3">
    <source>
        <dbReference type="ARBA" id="ARBA00022692"/>
    </source>
</evidence>
<feature type="transmembrane region" description="Helical" evidence="6">
    <location>
        <begin position="59"/>
        <end position="78"/>
    </location>
</feature>
<feature type="transmembrane region" description="Helical" evidence="6">
    <location>
        <begin position="383"/>
        <end position="402"/>
    </location>
</feature>
<keyword evidence="5 6" id="KW-0472">Membrane</keyword>
<reference evidence="7 8" key="1">
    <citation type="submission" date="2013-11" db="EMBL/GenBank/DDBJ databases">
        <title>Draft genome of the bovine lungworm Dictyocaulus viviparus.</title>
        <authorList>
            <person name="Mitreva M."/>
        </authorList>
    </citation>
    <scope>NUCLEOTIDE SEQUENCE [LARGE SCALE GENOMIC DNA]</scope>
    <source>
        <strain evidence="7 8">HannoverDv2000</strain>
    </source>
</reference>
<organism evidence="7 8">
    <name type="scientific">Dictyocaulus viviparus</name>
    <name type="common">Bovine lungworm</name>
    <dbReference type="NCBI Taxonomy" id="29172"/>
    <lineage>
        <taxon>Eukaryota</taxon>
        <taxon>Metazoa</taxon>
        <taxon>Ecdysozoa</taxon>
        <taxon>Nematoda</taxon>
        <taxon>Chromadorea</taxon>
        <taxon>Rhabditida</taxon>
        <taxon>Rhabditina</taxon>
        <taxon>Rhabditomorpha</taxon>
        <taxon>Strongyloidea</taxon>
        <taxon>Metastrongylidae</taxon>
        <taxon>Dictyocaulus</taxon>
    </lineage>
</organism>
<dbReference type="OrthoDB" id="1641903at2759"/>
<comment type="subcellular location">
    <subcellularLocation>
        <location evidence="1">Membrane</location>
        <topology evidence="1">Multi-pass membrane protein</topology>
    </subcellularLocation>
</comment>
<evidence type="ECO:0000313" key="7">
    <source>
        <dbReference type="EMBL" id="KJH42358.1"/>
    </source>
</evidence>
<feature type="transmembrane region" description="Helical" evidence="6">
    <location>
        <begin position="23"/>
        <end position="47"/>
    </location>
</feature>
<keyword evidence="3 6" id="KW-0812">Transmembrane</keyword>
<dbReference type="Proteomes" id="UP000053766">
    <property type="component" value="Unassembled WGS sequence"/>
</dbReference>
<feature type="transmembrane region" description="Helical" evidence="6">
    <location>
        <begin position="200"/>
        <end position="221"/>
    </location>
</feature>
<evidence type="ECO:0000256" key="6">
    <source>
        <dbReference type="SAM" id="Phobius"/>
    </source>
</evidence>
<sequence>MVANPDATNREPLQLRVNDVPTWSAALMFGLQQAMLCLSGLLVFPFIVSEVVCAGNATVELRVQLIASTFVSCGIATILQTTFGLRLCVLHGPALAFLPPLLAYKALRSSECPFTEDDTVATEIWQSRIQEISGSLFIACISFLVIGGTGLAGVVSKLIGPITIVPLMILLTTSIVPTIEVKLSLHWISLVYVFPLQVRMLASIIAMAVYLEHVIISIPYYSFNKKRFITTKTRLFGQFPYLMSILFVWFICYLLTITGAEPVGGQARTDKNLTMAVLRKSPWFQIPYPGQFGMPSWNIGLCFGFVASCMSSVIENIGSYDLLARVSQQRSPPNNAVNRAIMIEGFGSMLAAAMGVCTGVTTFAENIALIHITKVASRITMQIAGVLLVIFGSFTKIAALLASIPDALIGGVLTMGISMIAGVAMSNLKLIDLKLTRNLSIIGLSLIIGLVVPLHLERSPIRSGATLRQRGLYVIEDDKKIDIGGEHENGYAFPEYLESILRALPILQVLPFLPSYSTAKISPHRDQTTVTTNIIL</sequence>
<evidence type="ECO:0000313" key="8">
    <source>
        <dbReference type="Proteomes" id="UP000053766"/>
    </source>
</evidence>
<feature type="transmembrane region" description="Helical" evidence="6">
    <location>
        <begin position="158"/>
        <end position="179"/>
    </location>
</feature>
<dbReference type="STRING" id="29172.A0A0D8XCN0"/>
<comment type="similarity">
    <text evidence="2">Belongs to the nucleobase:cation symporter-2 (NCS2) (TC 2.A.40) family.</text>
</comment>
<evidence type="ECO:0000256" key="5">
    <source>
        <dbReference type="ARBA" id="ARBA00023136"/>
    </source>
</evidence>
<feature type="transmembrane region" description="Helical" evidence="6">
    <location>
        <begin position="132"/>
        <end position="152"/>
    </location>
</feature>
<proteinExistence type="inferred from homology"/>
<accession>A0A0D8XCN0</accession>
<keyword evidence="8" id="KW-1185">Reference proteome</keyword>